<gene>
    <name evidence="2" type="ORF">ABEB36_004003</name>
</gene>
<feature type="transmembrane region" description="Helical" evidence="1">
    <location>
        <begin position="90"/>
        <end position="110"/>
    </location>
</feature>
<keyword evidence="1" id="KW-1133">Transmembrane helix</keyword>
<sequence>MLIHIAKAGESRELNPSYVMNIQRANYSHKKNQQVIRSDENLRVNLTLEIPIPYPSGFEGHKPNYIYGVFSSVEPQSSLIQTRRRFKMNGLILVFGIISAACAAPSGLGWGHSLGWGHGLALAGPVAHGAVLAGPVAHGVSVVGNYRGEF</sequence>
<keyword evidence="1" id="KW-0812">Transmembrane</keyword>
<dbReference type="AlphaFoldDB" id="A0ABD1F1V7"/>
<dbReference type="EMBL" id="JBDJPC010000003">
    <property type="protein sequence ID" value="KAL1509237.1"/>
    <property type="molecule type" value="Genomic_DNA"/>
</dbReference>
<proteinExistence type="predicted"/>
<keyword evidence="3" id="KW-1185">Reference proteome</keyword>
<organism evidence="2 3">
    <name type="scientific">Hypothenemus hampei</name>
    <name type="common">Coffee berry borer</name>
    <dbReference type="NCBI Taxonomy" id="57062"/>
    <lineage>
        <taxon>Eukaryota</taxon>
        <taxon>Metazoa</taxon>
        <taxon>Ecdysozoa</taxon>
        <taxon>Arthropoda</taxon>
        <taxon>Hexapoda</taxon>
        <taxon>Insecta</taxon>
        <taxon>Pterygota</taxon>
        <taxon>Neoptera</taxon>
        <taxon>Endopterygota</taxon>
        <taxon>Coleoptera</taxon>
        <taxon>Polyphaga</taxon>
        <taxon>Cucujiformia</taxon>
        <taxon>Curculionidae</taxon>
        <taxon>Scolytinae</taxon>
        <taxon>Hypothenemus</taxon>
    </lineage>
</organism>
<name>A0ABD1F1V7_HYPHA</name>
<evidence type="ECO:0000313" key="2">
    <source>
        <dbReference type="EMBL" id="KAL1509237.1"/>
    </source>
</evidence>
<keyword evidence="1" id="KW-0472">Membrane</keyword>
<reference evidence="2 3" key="1">
    <citation type="submission" date="2024-05" db="EMBL/GenBank/DDBJ databases">
        <title>Genetic variation in Jamaican populations of the coffee berry borer (Hypothenemus hampei).</title>
        <authorList>
            <person name="Errbii M."/>
            <person name="Myrie A."/>
        </authorList>
    </citation>
    <scope>NUCLEOTIDE SEQUENCE [LARGE SCALE GENOMIC DNA]</scope>
    <source>
        <strain evidence="2">JA-Hopewell-2020-01-JO</strain>
        <tissue evidence="2">Whole body</tissue>
    </source>
</reference>
<protein>
    <submittedName>
        <fullName evidence="2">Uncharacterized protein</fullName>
    </submittedName>
</protein>
<accession>A0ABD1F1V7</accession>
<dbReference type="Proteomes" id="UP001566132">
    <property type="component" value="Unassembled WGS sequence"/>
</dbReference>
<comment type="caution">
    <text evidence="2">The sequence shown here is derived from an EMBL/GenBank/DDBJ whole genome shotgun (WGS) entry which is preliminary data.</text>
</comment>
<evidence type="ECO:0000313" key="3">
    <source>
        <dbReference type="Proteomes" id="UP001566132"/>
    </source>
</evidence>
<evidence type="ECO:0000256" key="1">
    <source>
        <dbReference type="SAM" id="Phobius"/>
    </source>
</evidence>